<evidence type="ECO:0000256" key="8">
    <source>
        <dbReference type="ARBA" id="ARBA00023136"/>
    </source>
</evidence>
<keyword evidence="6" id="KW-0408">Iron</keyword>
<dbReference type="InterPro" id="IPR039426">
    <property type="entry name" value="TonB-dep_rcpt-like"/>
</dbReference>
<evidence type="ECO:0000259" key="13">
    <source>
        <dbReference type="Pfam" id="PF00593"/>
    </source>
</evidence>
<comment type="subcellular location">
    <subcellularLocation>
        <location evidence="1 10">Cell outer membrane</location>
        <topology evidence="1 10">Multi-pass membrane protein</topology>
    </subcellularLocation>
</comment>
<evidence type="ECO:0000259" key="14">
    <source>
        <dbReference type="Pfam" id="PF07660"/>
    </source>
</evidence>
<feature type="domain" description="Secretin/TonB short N-terminal" evidence="14">
    <location>
        <begin position="65"/>
        <end position="109"/>
    </location>
</feature>
<evidence type="ECO:0000256" key="1">
    <source>
        <dbReference type="ARBA" id="ARBA00004571"/>
    </source>
</evidence>
<dbReference type="Pfam" id="PF07660">
    <property type="entry name" value="STN"/>
    <property type="match status" value="1"/>
</dbReference>
<dbReference type="Pfam" id="PF07715">
    <property type="entry name" value="Plug"/>
    <property type="match status" value="1"/>
</dbReference>
<dbReference type="Pfam" id="PF13715">
    <property type="entry name" value="CarbopepD_reg_2"/>
    <property type="match status" value="1"/>
</dbReference>
<feature type="domain" description="TonB-dependent receptor plug" evidence="15">
    <location>
        <begin position="226"/>
        <end position="357"/>
    </location>
</feature>
<keyword evidence="4" id="KW-0410">Iron transport</keyword>
<reference evidence="17" key="1">
    <citation type="submission" date="2024-03" db="EMBL/GenBank/DDBJ databases">
        <title>Chitinophaga horti sp. nov., isolated from garden soil.</title>
        <authorList>
            <person name="Lee D.S."/>
            <person name="Han D.M."/>
            <person name="Baek J.H."/>
            <person name="Choi D.G."/>
            <person name="Jeon J.H."/>
            <person name="Jeon C.O."/>
        </authorList>
    </citation>
    <scope>NUCLEOTIDE SEQUENCE [LARGE SCALE GENOMIC DNA]</scope>
    <source>
        <strain evidence="17">GPA1</strain>
    </source>
</reference>
<evidence type="ECO:0000259" key="15">
    <source>
        <dbReference type="Pfam" id="PF07715"/>
    </source>
</evidence>
<keyword evidence="5 10" id="KW-0812">Transmembrane</keyword>
<keyword evidence="7 11" id="KW-0798">TonB box</keyword>
<evidence type="ECO:0000256" key="12">
    <source>
        <dbReference type="SAM" id="SignalP"/>
    </source>
</evidence>
<evidence type="ECO:0000256" key="2">
    <source>
        <dbReference type="ARBA" id="ARBA00022448"/>
    </source>
</evidence>
<gene>
    <name evidence="16" type="ORF">WJU16_19550</name>
</gene>
<dbReference type="NCBIfam" id="TIGR04057">
    <property type="entry name" value="SusC_RagA_signa"/>
    <property type="match status" value="1"/>
</dbReference>
<organism evidence="16 17">
    <name type="scientific">Chitinophaga pollutisoli</name>
    <dbReference type="NCBI Taxonomy" id="3133966"/>
    <lineage>
        <taxon>Bacteria</taxon>
        <taxon>Pseudomonadati</taxon>
        <taxon>Bacteroidota</taxon>
        <taxon>Chitinophagia</taxon>
        <taxon>Chitinophagales</taxon>
        <taxon>Chitinophagaceae</taxon>
        <taxon>Chitinophaga</taxon>
    </lineage>
</organism>
<evidence type="ECO:0000256" key="7">
    <source>
        <dbReference type="ARBA" id="ARBA00023077"/>
    </source>
</evidence>
<keyword evidence="3 10" id="KW-1134">Transmembrane beta strand</keyword>
<dbReference type="NCBIfam" id="TIGR04056">
    <property type="entry name" value="OMP_RagA_SusC"/>
    <property type="match status" value="1"/>
</dbReference>
<name>A0ABZ2YLE8_9BACT</name>
<comment type="similarity">
    <text evidence="10 11">Belongs to the TonB-dependent receptor family.</text>
</comment>
<keyword evidence="8 10" id="KW-0472">Membrane</keyword>
<dbReference type="Gene3D" id="2.170.130.10">
    <property type="entry name" value="TonB-dependent receptor, plug domain"/>
    <property type="match status" value="1"/>
</dbReference>
<proteinExistence type="inferred from homology"/>
<dbReference type="Gene3D" id="2.60.40.1120">
    <property type="entry name" value="Carboxypeptidase-like, regulatory domain"/>
    <property type="match status" value="1"/>
</dbReference>
<evidence type="ECO:0000313" key="16">
    <source>
        <dbReference type="EMBL" id="WZN40167.1"/>
    </source>
</evidence>
<dbReference type="SUPFAM" id="SSF56935">
    <property type="entry name" value="Porins"/>
    <property type="match status" value="1"/>
</dbReference>
<evidence type="ECO:0000256" key="4">
    <source>
        <dbReference type="ARBA" id="ARBA00022496"/>
    </source>
</evidence>
<keyword evidence="12" id="KW-0732">Signal</keyword>
<evidence type="ECO:0000256" key="3">
    <source>
        <dbReference type="ARBA" id="ARBA00022452"/>
    </source>
</evidence>
<dbReference type="InterPro" id="IPR011662">
    <property type="entry name" value="Secretin/TonB_short_N"/>
</dbReference>
<accession>A0ABZ2YLE8</accession>
<evidence type="ECO:0000256" key="10">
    <source>
        <dbReference type="PROSITE-ProRule" id="PRU01360"/>
    </source>
</evidence>
<dbReference type="SUPFAM" id="SSF49464">
    <property type="entry name" value="Carboxypeptidase regulatory domain-like"/>
    <property type="match status" value="1"/>
</dbReference>
<dbReference type="Pfam" id="PF00593">
    <property type="entry name" value="TonB_dep_Rec_b-barrel"/>
    <property type="match status" value="1"/>
</dbReference>
<dbReference type="InterPro" id="IPR012910">
    <property type="entry name" value="Plug_dom"/>
</dbReference>
<dbReference type="Gene3D" id="3.55.50.30">
    <property type="match status" value="1"/>
</dbReference>
<dbReference type="InterPro" id="IPR036942">
    <property type="entry name" value="Beta-barrel_TonB_sf"/>
</dbReference>
<dbReference type="PROSITE" id="PS52016">
    <property type="entry name" value="TONB_DEPENDENT_REC_3"/>
    <property type="match status" value="1"/>
</dbReference>
<dbReference type="Proteomes" id="UP001485459">
    <property type="component" value="Chromosome"/>
</dbReference>
<dbReference type="InterPro" id="IPR037066">
    <property type="entry name" value="Plug_dom_sf"/>
</dbReference>
<dbReference type="EMBL" id="CP149822">
    <property type="protein sequence ID" value="WZN40167.1"/>
    <property type="molecule type" value="Genomic_DNA"/>
</dbReference>
<dbReference type="RefSeq" id="WP_341835098.1">
    <property type="nucleotide sequence ID" value="NZ_CP149822.1"/>
</dbReference>
<evidence type="ECO:0000256" key="11">
    <source>
        <dbReference type="RuleBase" id="RU003357"/>
    </source>
</evidence>
<keyword evidence="2 10" id="KW-0813">Transport</keyword>
<keyword evidence="9 10" id="KW-0998">Cell outer membrane</keyword>
<keyword evidence="17" id="KW-1185">Reference proteome</keyword>
<dbReference type="InterPro" id="IPR000531">
    <property type="entry name" value="Beta-barrel_TonB"/>
</dbReference>
<sequence length="1152" mass="127037">MKKCLHLVLMAGLAMAIALAAPYTASARAESQEPKSISITIQVKNKNMEEVFTEIAAKTGLSFHYDKSDLNLRKKISLNCVKLPLEEVLNQLTEQTGLKFTRKNNKIIVNIDQAAAGASGSQVKPGEEATRADKEIRGKVKDANGNPLPGVTVVVKGTNKGTQTNGQGDFSLNANPGDILVFRFLGFTPQELSVGSGDVYDIVLQENTRSLNEVVVTALGVQRKSKELTYATQQLNNDDLSRVKDANVINSLAGKAAGVSVTRSASGLGGTARVIMRGNKSTRENQPLYVIDGVPMANYSPSQPANAFGQSNDMQSGPGRDGGDGISNINPDDIESINILKGASAAAQYGSQAANGVIVITTKRGRAGRMRIDYSSDYTIDKVMLLPELQFRYGQTIDDSGTPGAGSWGEKVNAPDHVKGFFNTGGTWTNGLSVSGGNEIAQSYFSYSNTNSKGIIPTSRFNRHTLNFRETLKLLKDRLTLDANVTFVKQDAHNRPVSGLYYNPLPSVYAMPRGLNFEEYKNEFEVMSLSRNMMTQNWWNINTDKNLVGEVEYPNPYWVLYRNPRDEARFRSMASLSVKYQLADWLAVQARGNFDRSYDKFELKAYASTDTRIAAKNGRYSLEREFNTQMYADLIFNYNKALTKDLKLSGIFGGSLTDYQLRDRTLNDVNIGNVDGLFSPNIFQLANIDPNSITVQQGLDRKQVQALFASANFGFRDYLFLDLTARNDWSSSFAYTPSMNSGYFYYSAGLTAVLSEMFKLPAAINFAKARLSYGKVGNDLPAYISRPATYNYRILGGLKQLSFNNKVPAPRTYLKPEDNRSFEAGLDVRLLEDRIGIDLTWYKNNNYQQYVEIPAPSGTGYSIYYLNLGNIRNTGVEAMLTLVPVKTRGITWTSNFNFSLNRNKVVKLSDPNLVQNTVIFRLTDPGSNMYASAVEEGGQWGDIYTQALVKRNEKGQIMLNDQNRIIDSTNGGILFAGSPNPDFLLGWNNKIDYKGFTLTFLIDGRFGGKVMSLTQAELDARGVSEASAKARDNGGVTLENAVGADGKPFTGKYDPEMYFSDIGGRNGNGDMYMYDATAIRLRELSLSYRIPLRTKGIRSLQVGLIGRNLFFLKREAPFDPETSAGGDNRLQGIDIFGLPATRSFGASVKIGF</sequence>
<evidence type="ECO:0000256" key="9">
    <source>
        <dbReference type="ARBA" id="ARBA00023237"/>
    </source>
</evidence>
<feature type="domain" description="TonB-dependent receptor-like beta-barrel" evidence="13">
    <location>
        <begin position="553"/>
        <end position="914"/>
    </location>
</feature>
<evidence type="ECO:0000256" key="6">
    <source>
        <dbReference type="ARBA" id="ARBA00023004"/>
    </source>
</evidence>
<protein>
    <submittedName>
        <fullName evidence="16">SusC/RagA family TonB-linked outer membrane protein</fullName>
    </submittedName>
</protein>
<evidence type="ECO:0000313" key="17">
    <source>
        <dbReference type="Proteomes" id="UP001485459"/>
    </source>
</evidence>
<evidence type="ECO:0000256" key="5">
    <source>
        <dbReference type="ARBA" id="ARBA00022692"/>
    </source>
</evidence>
<dbReference type="InterPro" id="IPR008969">
    <property type="entry name" value="CarboxyPept-like_regulatory"/>
</dbReference>
<dbReference type="InterPro" id="IPR023996">
    <property type="entry name" value="TonB-dep_OMP_SusC/RagA"/>
</dbReference>
<dbReference type="Gene3D" id="2.40.170.20">
    <property type="entry name" value="TonB-dependent receptor, beta-barrel domain"/>
    <property type="match status" value="1"/>
</dbReference>
<dbReference type="InterPro" id="IPR023997">
    <property type="entry name" value="TonB-dep_OMP_SusC/RagA_CS"/>
</dbReference>
<feature type="signal peptide" evidence="12">
    <location>
        <begin position="1"/>
        <end position="20"/>
    </location>
</feature>
<keyword evidence="4" id="KW-0406">Ion transport</keyword>
<feature type="chain" id="PRO_5047275353" evidence="12">
    <location>
        <begin position="21"/>
        <end position="1152"/>
    </location>
</feature>